<name>A0A8T1W8G2_9STRA</name>
<accession>A0A8T1W8G2</accession>
<comment type="similarity">
    <text evidence="2">Belongs to the RxLR effector family.</text>
</comment>
<dbReference type="OrthoDB" id="119940at2759"/>
<keyword evidence="6" id="KW-1185">Reference proteome</keyword>
<evidence type="ECO:0000256" key="2">
    <source>
        <dbReference type="ARBA" id="ARBA00010400"/>
    </source>
</evidence>
<keyword evidence="3" id="KW-0964">Secreted</keyword>
<comment type="subcellular location">
    <subcellularLocation>
        <location evidence="1">Secreted</location>
    </subcellularLocation>
</comment>
<proteinExistence type="inferred from homology"/>
<protein>
    <recommendedName>
        <fullName evidence="7">RxLR effector protein</fullName>
    </recommendedName>
</protein>
<evidence type="ECO:0000256" key="4">
    <source>
        <dbReference type="ARBA" id="ARBA00022729"/>
    </source>
</evidence>
<evidence type="ECO:0000256" key="3">
    <source>
        <dbReference type="ARBA" id="ARBA00022525"/>
    </source>
</evidence>
<evidence type="ECO:0000313" key="5">
    <source>
        <dbReference type="EMBL" id="KAG7389008.1"/>
    </source>
</evidence>
<evidence type="ECO:0000313" key="6">
    <source>
        <dbReference type="Proteomes" id="UP000694044"/>
    </source>
</evidence>
<dbReference type="EMBL" id="JAGDFM010000051">
    <property type="protein sequence ID" value="KAG7389008.1"/>
    <property type="molecule type" value="Genomic_DNA"/>
</dbReference>
<dbReference type="Proteomes" id="UP000694044">
    <property type="component" value="Unassembled WGS sequence"/>
</dbReference>
<dbReference type="Pfam" id="PF16810">
    <property type="entry name" value="RXLR"/>
    <property type="match status" value="1"/>
</dbReference>
<dbReference type="InterPro" id="IPR031825">
    <property type="entry name" value="RXLR"/>
</dbReference>
<sequence>MTPKAYRTKYRYCVVLLTTAITLLTCVTVASTAADSKTTINHNSRRLLLAGMNDGRFERRLRTTVTTESYNDEERTIIGISTLKDLTQAGTKTLEKLAEAAKNTLTSNNQATTNNLFKQFKLEEGGSHLLASTQFDDWVAAVTKAYKTNPKAGDAAMVTTLATHYSDEALASMLAAAKQVASTKSTATRLEDAHLNTWKADGKTADDVFKLLKLDEAGGDLLKSSKLSTWVAYSTKLKNKPYDDLLLKLKPSYDDAALAKMIALAKKDATTTAVAENLESAQVWQWVKQDKSVIDVFRLLKLNEEGATLLKSPMLGTWVKYVDMQNKDPYNLLFSAMKKTKVDEVALARMIGAAKKDVSSASIAEKLEQLQIAKWSKAEKSGDDLFLLLGLKKEKDKVFESPVWDTWVSYLVKKEDDADTVMFSVLRTNFGNNALTQMVARSKEVASTKDVAAKLELDIWRMNGQTSDDIFTLLKLDKVGDKVLESPALSTWVAYVRKLSSFKKNPDELMAITQLEERFGTVKMARMLVESKEGAKTAATKKFIEKLQAQQFKRWVYEERNPKEVAKLLAKSSDSISATVKSDFEAFYKTNKV</sequence>
<reference evidence="5" key="1">
    <citation type="submission" date="2021-02" db="EMBL/GenBank/DDBJ databases">
        <authorList>
            <person name="Palmer J.M."/>
        </authorList>
    </citation>
    <scope>NUCLEOTIDE SEQUENCE</scope>
    <source>
        <strain evidence="5">SCRP734</strain>
    </source>
</reference>
<keyword evidence="4" id="KW-0732">Signal</keyword>
<comment type="caution">
    <text evidence="5">The sequence shown here is derived from an EMBL/GenBank/DDBJ whole genome shotgun (WGS) entry which is preliminary data.</text>
</comment>
<evidence type="ECO:0008006" key="7">
    <source>
        <dbReference type="Google" id="ProtNLM"/>
    </source>
</evidence>
<gene>
    <name evidence="5" type="ORF">PHYPSEUDO_011471</name>
</gene>
<dbReference type="AlphaFoldDB" id="A0A8T1W8G2"/>
<evidence type="ECO:0000256" key="1">
    <source>
        <dbReference type="ARBA" id="ARBA00004613"/>
    </source>
</evidence>
<organism evidence="5 6">
    <name type="scientific">Phytophthora pseudosyringae</name>
    <dbReference type="NCBI Taxonomy" id="221518"/>
    <lineage>
        <taxon>Eukaryota</taxon>
        <taxon>Sar</taxon>
        <taxon>Stramenopiles</taxon>
        <taxon>Oomycota</taxon>
        <taxon>Peronosporomycetes</taxon>
        <taxon>Peronosporales</taxon>
        <taxon>Peronosporaceae</taxon>
        <taxon>Phytophthora</taxon>
    </lineage>
</organism>